<evidence type="ECO:0000313" key="10">
    <source>
        <dbReference type="EMBL" id="MBB5190404.1"/>
    </source>
</evidence>
<sequence>MRQLLLLPLMAVAALAHADKVVFQDDFKGDLSQWVGQNGDGTVPMHGAIVDDPLRPGGKALKFTKKVFGGDLFSKTQFAEGKKYTLTFDYLGTCSSSCGGVVGYTADFPGRDNWLAGAAKLGGGAEVLKDNNQWNSYSIDFKGKFAFHLALEQWVNGSGEPGTSMFANFKLVEKEDGGGDAKPAAAAAAAVVGGVPAPAKPQFVAYYPAWATGRTPPYFVKNMETSGLARQVTVINYAFGNVVDNKCVVGYPDQDYKQPVDAANTLDGKPDAGSNGLFGNWNQIKQLKQKHPDLKVVISLGGWTWSKYFSDAALPKNREAFVKSCVDTFIKGNIDGKNGLAAGVFDGIDIDWEYPGTTGNEGNIVRDEDPKNYTALLAEFRKQLDAAKPGYLLTVAASAAANVYNNIESEKIQASVNWINLMTYDFAGPWDGITGYQSNLFTGPKDRFSIDMAVKDYIDKGVQSGKLVLGIPFYGYGWVPGSMDTHGIHQAVKAKAKGSSEEGIASYAEIKAKAGDVYRDDKTRAIVKTAGGEIWVYDDPQVIKDKIDYVKKMKLGGMMAWEASQDTPDGELASTIYTGLIKH</sequence>
<dbReference type="EMBL" id="JACHHN010000002">
    <property type="protein sequence ID" value="MBB5190404.1"/>
    <property type="molecule type" value="Genomic_DNA"/>
</dbReference>
<keyword evidence="3 6" id="KW-0378">Hydrolase</keyword>
<keyword evidence="8" id="KW-0732">Signal</keyword>
<dbReference type="SUPFAM" id="SSF51445">
    <property type="entry name" value="(Trans)glycosidases"/>
    <property type="match status" value="1"/>
</dbReference>
<dbReference type="SMART" id="SM00636">
    <property type="entry name" value="Glyco_18"/>
    <property type="match status" value="1"/>
</dbReference>
<dbReference type="InterPro" id="IPR011583">
    <property type="entry name" value="Chitinase_II/V-like_cat"/>
</dbReference>
<protein>
    <recommendedName>
        <fullName evidence="2">chitinase</fullName>
        <ecNumber evidence="2">3.2.1.14</ecNumber>
    </recommendedName>
</protein>
<evidence type="ECO:0000256" key="8">
    <source>
        <dbReference type="SAM" id="SignalP"/>
    </source>
</evidence>
<keyword evidence="4" id="KW-0624">Polysaccharide degradation</keyword>
<feature type="chain" id="PRO_5032810442" description="chitinase" evidence="8">
    <location>
        <begin position="19"/>
        <end position="583"/>
    </location>
</feature>
<keyword evidence="5 6" id="KW-0326">Glycosidase</keyword>
<dbReference type="GO" id="GO:0006032">
    <property type="term" value="P:chitin catabolic process"/>
    <property type="evidence" value="ECO:0007669"/>
    <property type="project" value="UniProtKB-KW"/>
</dbReference>
<dbReference type="GO" id="GO:0005975">
    <property type="term" value="P:carbohydrate metabolic process"/>
    <property type="evidence" value="ECO:0007669"/>
    <property type="project" value="InterPro"/>
</dbReference>
<evidence type="ECO:0000259" key="9">
    <source>
        <dbReference type="PROSITE" id="PS51910"/>
    </source>
</evidence>
<evidence type="ECO:0000256" key="4">
    <source>
        <dbReference type="ARBA" id="ARBA00023024"/>
    </source>
</evidence>
<dbReference type="AlphaFoldDB" id="A0A840RCV0"/>
<dbReference type="Gene3D" id="3.20.20.80">
    <property type="entry name" value="Glycosidases"/>
    <property type="match status" value="1"/>
</dbReference>
<gene>
    <name evidence="10" type="ORF">HNQ50_001126</name>
</gene>
<dbReference type="EC" id="3.2.1.14" evidence="2"/>
<accession>A0A840RCV0</accession>
<name>A0A840RCV0_9NEIS</name>
<evidence type="ECO:0000256" key="6">
    <source>
        <dbReference type="RuleBase" id="RU000489"/>
    </source>
</evidence>
<evidence type="ECO:0000256" key="7">
    <source>
        <dbReference type="RuleBase" id="RU004453"/>
    </source>
</evidence>
<dbReference type="InterPro" id="IPR001579">
    <property type="entry name" value="Glyco_hydro_18_chit_AS"/>
</dbReference>
<dbReference type="InterPro" id="IPR050314">
    <property type="entry name" value="Glycosyl_Hydrlase_18"/>
</dbReference>
<dbReference type="InterPro" id="IPR001223">
    <property type="entry name" value="Glyco_hydro18_cat"/>
</dbReference>
<evidence type="ECO:0000256" key="5">
    <source>
        <dbReference type="ARBA" id="ARBA00023295"/>
    </source>
</evidence>
<organism evidence="10 11">
    <name type="scientific">Silvimonas terrae</name>
    <dbReference type="NCBI Taxonomy" id="300266"/>
    <lineage>
        <taxon>Bacteria</taxon>
        <taxon>Pseudomonadati</taxon>
        <taxon>Pseudomonadota</taxon>
        <taxon>Betaproteobacteria</taxon>
        <taxon>Neisseriales</taxon>
        <taxon>Chitinibacteraceae</taxon>
        <taxon>Silvimonas</taxon>
    </lineage>
</organism>
<dbReference type="PROSITE" id="PS51910">
    <property type="entry name" value="GH18_2"/>
    <property type="match status" value="1"/>
</dbReference>
<dbReference type="InterPro" id="IPR029070">
    <property type="entry name" value="Chitinase_insertion_sf"/>
</dbReference>
<keyword evidence="4" id="KW-0119">Carbohydrate metabolism</keyword>
<evidence type="ECO:0000256" key="3">
    <source>
        <dbReference type="ARBA" id="ARBA00022801"/>
    </source>
</evidence>
<dbReference type="PANTHER" id="PTHR11177:SF317">
    <property type="entry name" value="CHITINASE 12-RELATED"/>
    <property type="match status" value="1"/>
</dbReference>
<dbReference type="CDD" id="cd06548">
    <property type="entry name" value="GH18_chitinase"/>
    <property type="match status" value="1"/>
</dbReference>
<evidence type="ECO:0000256" key="2">
    <source>
        <dbReference type="ARBA" id="ARBA00012729"/>
    </source>
</evidence>
<feature type="signal peptide" evidence="8">
    <location>
        <begin position="1"/>
        <end position="18"/>
    </location>
</feature>
<dbReference type="PANTHER" id="PTHR11177">
    <property type="entry name" value="CHITINASE"/>
    <property type="match status" value="1"/>
</dbReference>
<dbReference type="PROSITE" id="PS01095">
    <property type="entry name" value="GH18_1"/>
    <property type="match status" value="1"/>
</dbReference>
<keyword evidence="4" id="KW-0146">Chitin degradation</keyword>
<dbReference type="GO" id="GO:0008843">
    <property type="term" value="F:endochitinase activity"/>
    <property type="evidence" value="ECO:0007669"/>
    <property type="project" value="UniProtKB-EC"/>
</dbReference>
<reference evidence="10 11" key="1">
    <citation type="submission" date="2020-08" db="EMBL/GenBank/DDBJ databases">
        <title>Genomic Encyclopedia of Type Strains, Phase IV (KMG-IV): sequencing the most valuable type-strain genomes for metagenomic binning, comparative biology and taxonomic classification.</title>
        <authorList>
            <person name="Goeker M."/>
        </authorList>
    </citation>
    <scope>NUCLEOTIDE SEQUENCE [LARGE SCALE GENOMIC DNA]</scope>
    <source>
        <strain evidence="10 11">DSM 18233</strain>
    </source>
</reference>
<comment type="catalytic activity">
    <reaction evidence="1">
        <text>Random endo-hydrolysis of N-acetyl-beta-D-glucosaminide (1-&gt;4)-beta-linkages in chitin and chitodextrins.</text>
        <dbReference type="EC" id="3.2.1.14"/>
    </reaction>
</comment>
<comment type="caution">
    <text evidence="10">The sequence shown here is derived from an EMBL/GenBank/DDBJ whole genome shotgun (WGS) entry which is preliminary data.</text>
</comment>
<dbReference type="RefSeq" id="WP_184098411.1">
    <property type="nucleotide sequence ID" value="NZ_JACHHN010000002.1"/>
</dbReference>
<dbReference type="Pfam" id="PF00704">
    <property type="entry name" value="Glyco_hydro_18"/>
    <property type="match status" value="1"/>
</dbReference>
<evidence type="ECO:0000313" key="11">
    <source>
        <dbReference type="Proteomes" id="UP000543030"/>
    </source>
</evidence>
<evidence type="ECO:0000256" key="1">
    <source>
        <dbReference type="ARBA" id="ARBA00000822"/>
    </source>
</evidence>
<feature type="domain" description="GH18" evidence="9">
    <location>
        <begin position="201"/>
        <end position="583"/>
    </location>
</feature>
<comment type="similarity">
    <text evidence="7">Belongs to the glycosyl hydrolase 18 family.</text>
</comment>
<dbReference type="GO" id="GO:0008061">
    <property type="term" value="F:chitin binding"/>
    <property type="evidence" value="ECO:0007669"/>
    <property type="project" value="InterPro"/>
</dbReference>
<dbReference type="InterPro" id="IPR017853">
    <property type="entry name" value="GH"/>
</dbReference>
<dbReference type="Gene3D" id="3.10.50.10">
    <property type="match status" value="1"/>
</dbReference>
<keyword evidence="11" id="KW-1185">Reference proteome</keyword>
<dbReference type="Proteomes" id="UP000543030">
    <property type="component" value="Unassembled WGS sequence"/>
</dbReference>
<proteinExistence type="inferred from homology"/>